<protein>
    <submittedName>
        <fullName evidence="1">Uncharacterized protein</fullName>
    </submittedName>
</protein>
<keyword evidence="2" id="KW-1185">Reference proteome</keyword>
<organism evidence="1 2">
    <name type="scientific">Leptospira johnsonii</name>
    <dbReference type="NCBI Taxonomy" id="1917820"/>
    <lineage>
        <taxon>Bacteria</taxon>
        <taxon>Pseudomonadati</taxon>
        <taxon>Spirochaetota</taxon>
        <taxon>Spirochaetia</taxon>
        <taxon>Leptospirales</taxon>
        <taxon>Leptospiraceae</taxon>
        <taxon>Leptospira</taxon>
    </lineage>
</organism>
<dbReference type="EMBL" id="BFAY01000013">
    <property type="protein sequence ID" value="GBF40689.1"/>
    <property type="molecule type" value="Genomic_DNA"/>
</dbReference>
<evidence type="ECO:0000313" key="2">
    <source>
        <dbReference type="Proteomes" id="UP000245076"/>
    </source>
</evidence>
<gene>
    <name evidence="1" type="ORF">LPTSP1_37070</name>
</gene>
<dbReference type="RefSeq" id="WP_108930287.1">
    <property type="nucleotide sequence ID" value="NZ_BFAY01000013.1"/>
</dbReference>
<accession>A0A2P2D7S7</accession>
<name>A0A2P2D7S7_9LEPT</name>
<dbReference type="Proteomes" id="UP000245076">
    <property type="component" value="Unassembled WGS sequence"/>
</dbReference>
<evidence type="ECO:0000313" key="1">
    <source>
        <dbReference type="EMBL" id="GBF40689.1"/>
    </source>
</evidence>
<comment type="caution">
    <text evidence="1">The sequence shown here is derived from an EMBL/GenBank/DDBJ whole genome shotgun (WGS) entry which is preliminary data.</text>
</comment>
<sequence length="840" mass="93195">MNQDTPRFSGLVRNIIEYQRPVGSLSDCTNIESKRSGILAPRRRLYPMGYGGQLSPALTQMTSLVKIMAYRNAINPDTDEHDCYYYIGTDADPVANLGVGGVFEDLDFNGIETLATFEGNGKEIGYSLYHSFIGKEVSYWDPATSPTYGTTETSITNRIKKIVNHIEPYIPSQPIVHLTQYYSAGLPKPEYIMVKADASGNITVPANSSAALRICAFYIDWFGQYWFSPPSERIILLGSGSPQKYNIVCYYPWTQWAAFRSIRSSSNYTFNCGIMLFSARDLGTLVLDPSDEMYALSYPSTVQSTVGYTGPNLAAAGVLKYQAPSATMPTAGEIPLYTNVSSEGILQENSPPNTCLDFEEYQGRTFYAGQPRRIIINLSVGTPADPGTPTQSISIGGITYTANWDTYSDNPLILQPDSFIPSVSWIGVIMNDPRQDLGFIFRFNNQNSDITVSTMPGQPYIDFSYHDRSPFAELGVDMPDQYSNYLANYWLGNSVYWPTDTNNSGTALLTKTNTEMEPAILNRVFFSKLNQPENVPVLNYLDIGRRGFRIIGLKNLFNQNLFVFKEDGAYLINGYSEADFQVVTFDDSLVCMNKNSLVVCNGAIYGLFNRGVCIVNSSGTIPISNDTIGDIITPYIQEHKLNNRAVATSDEINNTYILSLPELGIDLVYNWFSKTWQKWDMGATAWATRTKEDNATILGGTDIQADPELNGFFSDYNTPTGYNSNTLISDNASFTLNPNYQGTFSENKIVNEIIARLTETVAGCIVKIYAFTNYSPTPVEIYEWDAGSNALTRFNTPADFRISQAVSFTFEVQGVSLLSSNPEFDGLSYGMQGAGQNLSK</sequence>
<dbReference type="AlphaFoldDB" id="A0A2P2D7S7"/>
<reference evidence="1 2" key="1">
    <citation type="submission" date="2018-02" db="EMBL/GenBank/DDBJ databases">
        <title>Novel Leptospira species isolated from soil and water in Japan.</title>
        <authorList>
            <person name="Nakao R."/>
            <person name="Masuzawa T."/>
        </authorList>
    </citation>
    <scope>NUCLEOTIDE SEQUENCE [LARGE SCALE GENOMIC DNA]</scope>
    <source>
        <strain evidence="1 2">E8</strain>
    </source>
</reference>
<proteinExistence type="predicted"/>